<sequence>MAIDDIAEEYFTYENRLASFQVAHPMPKRRASNASSKSARSIKWPHKTLRPEMLAKAGFFYHPSPDKPDNTACFLCHRGLDGWDEDDDPLVEHLKHSPDCAWALVEAVEMQIEEVAQEYPASKRLLDARKATFGNQWPHETKKGWKCKTKQMADAGWRYTPTNESDDMATCNYCQLALDGWENCDKPLDEHYKRSTDCPFFILIDEHSKAPPPKKSKAKRGSKASRLSTQSQFTATSEAPSLLDLPAEEDDSILTTATNATSKRMAKSKKGTGEGENYEGEEGGAC</sequence>
<dbReference type="PANTHER" id="PTHR46771:SF5">
    <property type="entry name" value="DETERIN"/>
    <property type="match status" value="1"/>
</dbReference>
<name>S3DYH6_GLAL2</name>
<dbReference type="OrthoDB" id="2196114at2759"/>
<feature type="compositionally biased region" description="Basic residues" evidence="3">
    <location>
        <begin position="212"/>
        <end position="223"/>
    </location>
</feature>
<feature type="compositionally biased region" description="Polar residues" evidence="3">
    <location>
        <begin position="253"/>
        <end position="262"/>
    </location>
</feature>
<keyword evidence="5" id="KW-1185">Reference proteome</keyword>
<proteinExistence type="predicted"/>
<dbReference type="Gene3D" id="1.10.1170.10">
    <property type="entry name" value="Inhibitor Of Apoptosis Protein (2mihbC-IAP-1), Chain A"/>
    <property type="match status" value="2"/>
</dbReference>
<protein>
    <submittedName>
        <fullName evidence="4">Inhibitor of apoptosis (IAP) repeat-containing protein</fullName>
    </submittedName>
</protein>
<dbReference type="eggNOG" id="KOG1101">
    <property type="taxonomic scope" value="Eukaryota"/>
</dbReference>
<dbReference type="GeneID" id="19471751"/>
<dbReference type="AlphaFoldDB" id="S3DYH6"/>
<feature type="compositionally biased region" description="Acidic residues" evidence="3">
    <location>
        <begin position="276"/>
        <end position="286"/>
    </location>
</feature>
<gene>
    <name evidence="4" type="ORF">GLAREA_12711</name>
</gene>
<dbReference type="EMBL" id="KE145362">
    <property type="protein sequence ID" value="EPE31408.1"/>
    <property type="molecule type" value="Genomic_DNA"/>
</dbReference>
<dbReference type="Proteomes" id="UP000016922">
    <property type="component" value="Unassembled WGS sequence"/>
</dbReference>
<feature type="compositionally biased region" description="Polar residues" evidence="3">
    <location>
        <begin position="227"/>
        <end position="239"/>
    </location>
</feature>
<dbReference type="InterPro" id="IPR051190">
    <property type="entry name" value="Baculoviral_IAP"/>
</dbReference>
<organism evidence="4 5">
    <name type="scientific">Glarea lozoyensis (strain ATCC 20868 / MF5171)</name>
    <dbReference type="NCBI Taxonomy" id="1116229"/>
    <lineage>
        <taxon>Eukaryota</taxon>
        <taxon>Fungi</taxon>
        <taxon>Dikarya</taxon>
        <taxon>Ascomycota</taxon>
        <taxon>Pezizomycotina</taxon>
        <taxon>Leotiomycetes</taxon>
        <taxon>Helotiales</taxon>
        <taxon>Helotiaceae</taxon>
        <taxon>Glarea</taxon>
    </lineage>
</organism>
<dbReference type="STRING" id="1116229.S3DYH6"/>
<dbReference type="PANTHER" id="PTHR46771">
    <property type="entry name" value="DETERIN"/>
    <property type="match status" value="1"/>
</dbReference>
<dbReference type="InterPro" id="IPR001370">
    <property type="entry name" value="BIR_rpt"/>
</dbReference>
<reference evidence="4 5" key="1">
    <citation type="journal article" date="2013" name="BMC Genomics">
        <title>Genomics-driven discovery of the pneumocandin biosynthetic gene cluster in the fungus Glarea lozoyensis.</title>
        <authorList>
            <person name="Chen L."/>
            <person name="Yue Q."/>
            <person name="Zhang X."/>
            <person name="Xiang M."/>
            <person name="Wang C."/>
            <person name="Li S."/>
            <person name="Che Y."/>
            <person name="Ortiz-Lopez F.J."/>
            <person name="Bills G.F."/>
            <person name="Liu X."/>
            <person name="An Z."/>
        </authorList>
    </citation>
    <scope>NUCLEOTIDE SEQUENCE [LARGE SCALE GENOMIC DNA]</scope>
    <source>
        <strain evidence="5">ATCC 20868 / MF5171</strain>
    </source>
</reference>
<accession>S3DYH6</accession>
<keyword evidence="1" id="KW-0479">Metal-binding</keyword>
<dbReference type="Pfam" id="PF00653">
    <property type="entry name" value="BIR"/>
    <property type="match status" value="2"/>
</dbReference>
<dbReference type="SUPFAM" id="SSF57924">
    <property type="entry name" value="Inhibitor of apoptosis (IAP) repeat"/>
    <property type="match status" value="2"/>
</dbReference>
<dbReference type="GO" id="GO:0046872">
    <property type="term" value="F:metal ion binding"/>
    <property type="evidence" value="ECO:0007669"/>
    <property type="project" value="UniProtKB-KW"/>
</dbReference>
<dbReference type="OMA" id="CWAIARC"/>
<evidence type="ECO:0000313" key="5">
    <source>
        <dbReference type="Proteomes" id="UP000016922"/>
    </source>
</evidence>
<keyword evidence="2" id="KW-0862">Zinc</keyword>
<dbReference type="PROSITE" id="PS50143">
    <property type="entry name" value="BIR_REPEAT_2"/>
    <property type="match status" value="2"/>
</dbReference>
<dbReference type="CDD" id="cd00022">
    <property type="entry name" value="BIR"/>
    <property type="match status" value="1"/>
</dbReference>
<dbReference type="HOGENOM" id="CLU_973342_0_0_1"/>
<evidence type="ECO:0000256" key="3">
    <source>
        <dbReference type="SAM" id="MobiDB-lite"/>
    </source>
</evidence>
<dbReference type="KEGG" id="glz:GLAREA_12711"/>
<evidence type="ECO:0000256" key="2">
    <source>
        <dbReference type="ARBA" id="ARBA00022833"/>
    </source>
</evidence>
<dbReference type="SMART" id="SM00238">
    <property type="entry name" value="BIR"/>
    <property type="match status" value="2"/>
</dbReference>
<dbReference type="RefSeq" id="XP_008081683.1">
    <property type="nucleotide sequence ID" value="XM_008083492.1"/>
</dbReference>
<feature type="region of interest" description="Disordered" evidence="3">
    <location>
        <begin position="209"/>
        <end position="286"/>
    </location>
</feature>
<evidence type="ECO:0000256" key="1">
    <source>
        <dbReference type="ARBA" id="ARBA00022723"/>
    </source>
</evidence>
<evidence type="ECO:0000313" key="4">
    <source>
        <dbReference type="EMBL" id="EPE31408.1"/>
    </source>
</evidence>